<comment type="caution">
    <text evidence="5">The sequence shown here is derived from an EMBL/GenBank/DDBJ whole genome shotgun (WGS) entry which is preliminary data.</text>
</comment>
<organism evidence="5 6">
    <name type="scientific">Danionella cerebrum</name>
    <dbReference type="NCBI Taxonomy" id="2873325"/>
    <lineage>
        <taxon>Eukaryota</taxon>
        <taxon>Metazoa</taxon>
        <taxon>Chordata</taxon>
        <taxon>Craniata</taxon>
        <taxon>Vertebrata</taxon>
        <taxon>Euteleostomi</taxon>
        <taxon>Actinopterygii</taxon>
        <taxon>Neopterygii</taxon>
        <taxon>Teleostei</taxon>
        <taxon>Ostariophysi</taxon>
        <taxon>Cypriniformes</taxon>
        <taxon>Danionidae</taxon>
        <taxon>Danioninae</taxon>
        <taxon>Danionella</taxon>
    </lineage>
</organism>
<dbReference type="PROSITE" id="PS01025">
    <property type="entry name" value="PR55_2"/>
    <property type="match status" value="1"/>
</dbReference>
<gene>
    <name evidence="5" type="ORF">DNTS_014660</name>
</gene>
<dbReference type="InterPro" id="IPR015943">
    <property type="entry name" value="WD40/YVTN_repeat-like_dom_sf"/>
</dbReference>
<dbReference type="GO" id="GO:0019888">
    <property type="term" value="F:protein phosphatase regulator activity"/>
    <property type="evidence" value="ECO:0007669"/>
    <property type="project" value="InterPro"/>
</dbReference>
<dbReference type="OrthoDB" id="6274823at2759"/>
<evidence type="ECO:0000313" key="5">
    <source>
        <dbReference type="EMBL" id="TRY83917.1"/>
    </source>
</evidence>
<keyword evidence="3 4" id="KW-0677">Repeat</keyword>
<dbReference type="PRINTS" id="PR00600">
    <property type="entry name" value="PP2APR55"/>
</dbReference>
<accession>A0A553Q1Y3</accession>
<dbReference type="InterPro" id="IPR036322">
    <property type="entry name" value="WD40_repeat_dom_sf"/>
</dbReference>
<keyword evidence="6" id="KW-1185">Reference proteome</keyword>
<evidence type="ECO:0000256" key="3">
    <source>
        <dbReference type="ARBA" id="ARBA00022737"/>
    </source>
</evidence>
<keyword evidence="2 4" id="KW-0853">WD repeat</keyword>
<dbReference type="InterPro" id="IPR000009">
    <property type="entry name" value="PP2A_PR55"/>
</dbReference>
<proteinExistence type="inferred from homology"/>
<dbReference type="PANTHER" id="PTHR11871">
    <property type="entry name" value="PROTEIN PHOSPHATASE PP2A REGULATORY SUBUNIT B"/>
    <property type="match status" value="1"/>
</dbReference>
<dbReference type="AlphaFoldDB" id="A0A553Q1Y3"/>
<dbReference type="InterPro" id="IPR001680">
    <property type="entry name" value="WD40_rpt"/>
</dbReference>
<dbReference type="Pfam" id="PF00400">
    <property type="entry name" value="WD40"/>
    <property type="match status" value="1"/>
</dbReference>
<evidence type="ECO:0000313" key="6">
    <source>
        <dbReference type="Proteomes" id="UP000316079"/>
    </source>
</evidence>
<dbReference type="EMBL" id="SRMA01026444">
    <property type="protein sequence ID" value="TRY83917.1"/>
    <property type="molecule type" value="Genomic_DNA"/>
</dbReference>
<dbReference type="SMART" id="SM00320">
    <property type="entry name" value="WD40"/>
    <property type="match status" value="6"/>
</dbReference>
<dbReference type="PROSITE" id="PS01024">
    <property type="entry name" value="PR55_1"/>
    <property type="match status" value="1"/>
</dbReference>
<dbReference type="STRING" id="623744.A0A553Q1Y3"/>
<name>A0A553Q1Y3_9TELE</name>
<dbReference type="InterPro" id="IPR018067">
    <property type="entry name" value="PP2A_PR55_CS"/>
</dbReference>
<sequence>MLSPVLCSDLAALEPEYTEADVISTVEFSPTGEFLATGDKGGRVVIFQREPQGEYNVYSTFQSHEPEFDYLKSLEIEEKINKIRWLPPHNPAHFLLSTNDKTIKLWRVSERDKRAEGYNLRDEEGRMKDLSTVTTLQVPVLRPMDLLVEASPRRVFANAHAYHINSISVNSDYIVDLKPENMEELSEVITVAEFHPLHCHLLAFSSSTGTTRLCDMRARALCDQHAKLFEEAVDPMRRSFFSEIVSSVSDVKFSHSGRYLLTRDYLTAKVWDLNMENKPVETYQVHDYLRTKLCSLYESDSIFDKFECAWNGTDSVIMTGAYNNYFRMFDRASRRDVTLEASREVCKRRAVLQPRRVCVGKKRKETDVSVDSLDFRKKILHTAWHPKENIIAIAASNNLYIFQDRLAPNGHHNTPEIQSAPPK</sequence>
<dbReference type="Proteomes" id="UP000316079">
    <property type="component" value="Unassembled WGS sequence"/>
</dbReference>
<reference evidence="5 6" key="1">
    <citation type="journal article" date="2019" name="Sci. Data">
        <title>Hybrid genome assembly and annotation of Danionella translucida.</title>
        <authorList>
            <person name="Kadobianskyi M."/>
            <person name="Schulze L."/>
            <person name="Schuelke M."/>
            <person name="Judkewitz B."/>
        </authorList>
    </citation>
    <scope>NUCLEOTIDE SEQUENCE [LARGE SCALE GENOMIC DNA]</scope>
    <source>
        <strain evidence="5 6">Bolton</strain>
    </source>
</reference>
<dbReference type="Gene3D" id="2.130.10.10">
    <property type="entry name" value="YVTN repeat-like/Quinoprotein amine dehydrogenase"/>
    <property type="match status" value="2"/>
</dbReference>
<evidence type="ECO:0000256" key="4">
    <source>
        <dbReference type="RuleBase" id="RU331113"/>
    </source>
</evidence>
<evidence type="ECO:0000256" key="1">
    <source>
        <dbReference type="ARBA" id="ARBA00008259"/>
    </source>
</evidence>
<dbReference type="GO" id="GO:0000159">
    <property type="term" value="C:protein phosphatase type 2A complex"/>
    <property type="evidence" value="ECO:0007669"/>
    <property type="project" value="UniProtKB-UniRule"/>
</dbReference>
<dbReference type="PIRSF" id="PIRSF037309">
    <property type="entry name" value="PP2A_PR55"/>
    <property type="match status" value="1"/>
</dbReference>
<evidence type="ECO:0000256" key="2">
    <source>
        <dbReference type="ARBA" id="ARBA00022574"/>
    </source>
</evidence>
<protein>
    <recommendedName>
        <fullName evidence="4">Serine/threonine-protein phosphatase 2A 55 kDa regulatory subunit B</fullName>
    </recommendedName>
</protein>
<dbReference type="SUPFAM" id="SSF50978">
    <property type="entry name" value="WD40 repeat-like"/>
    <property type="match status" value="1"/>
</dbReference>
<comment type="similarity">
    <text evidence="1 4">Belongs to the phosphatase 2A regulatory subunit B family.</text>
</comment>